<organism evidence="1 2">
    <name type="scientific">Erwinia aeris</name>
    <dbReference type="NCBI Taxonomy" id="3239803"/>
    <lineage>
        <taxon>Bacteria</taxon>
        <taxon>Pseudomonadati</taxon>
        <taxon>Pseudomonadota</taxon>
        <taxon>Gammaproteobacteria</taxon>
        <taxon>Enterobacterales</taxon>
        <taxon>Erwiniaceae</taxon>
        <taxon>Erwinia</taxon>
    </lineage>
</organism>
<dbReference type="Proteomes" id="UP001565243">
    <property type="component" value="Unassembled WGS sequence"/>
</dbReference>
<name>A0ABV4EDP9_9GAMM</name>
<reference evidence="1 2" key="1">
    <citation type="submission" date="2024-07" db="EMBL/GenBank/DDBJ databases">
        <authorList>
            <person name="Hebao G."/>
        </authorList>
    </citation>
    <scope>NUCLEOTIDE SEQUENCE [LARGE SCALE GENOMIC DNA]</scope>
    <source>
        <strain evidence="1 2">ACCC 02193</strain>
    </source>
</reference>
<dbReference type="EMBL" id="JBGFFX010000017">
    <property type="protein sequence ID" value="MEY8772985.1"/>
    <property type="molecule type" value="Genomic_DNA"/>
</dbReference>
<evidence type="ECO:0008006" key="3">
    <source>
        <dbReference type="Google" id="ProtNLM"/>
    </source>
</evidence>
<keyword evidence="2" id="KW-1185">Reference proteome</keyword>
<evidence type="ECO:0000313" key="1">
    <source>
        <dbReference type="EMBL" id="MEY8772985.1"/>
    </source>
</evidence>
<protein>
    <recommendedName>
        <fullName evidence="3">Chromosome segregation protein ParM</fullName>
    </recommendedName>
</protein>
<comment type="caution">
    <text evidence="1">The sequence shown here is derived from an EMBL/GenBank/DDBJ whole genome shotgun (WGS) entry which is preliminary data.</text>
</comment>
<accession>A0ABV4EDP9</accession>
<evidence type="ECO:0000313" key="2">
    <source>
        <dbReference type="Proteomes" id="UP001565243"/>
    </source>
</evidence>
<gene>
    <name evidence="1" type="ORF">AB6T85_21470</name>
</gene>
<dbReference type="RefSeq" id="WP_369896616.1">
    <property type="nucleotide sequence ID" value="NZ_JBGFFX010000017.1"/>
</dbReference>
<proteinExistence type="predicted"/>
<sequence>MAKQIRLAKADMELIEKAVMCGMSADAGEIALIHTNSPRIEKLVANGLFDVISPKLSGRRTTGYNLTLKGREAFTRAAGA</sequence>